<dbReference type="GO" id="GO:0019900">
    <property type="term" value="F:kinase binding"/>
    <property type="evidence" value="ECO:0007669"/>
    <property type="project" value="InterPro"/>
</dbReference>
<dbReference type="GO" id="GO:0008017">
    <property type="term" value="F:microtubule binding"/>
    <property type="evidence" value="ECO:0007669"/>
    <property type="project" value="InterPro"/>
</dbReference>
<protein>
    <recommendedName>
        <fullName evidence="4">Janus kinase and microtubule interacting protein 2</fullName>
    </recommendedName>
</protein>
<evidence type="ECO:0008006" key="4">
    <source>
        <dbReference type="Google" id="ProtNLM"/>
    </source>
</evidence>
<dbReference type="PANTHER" id="PTHR18935:SF6">
    <property type="entry name" value="JANUS KINASE AND MICROTUBULE-INTERACTING PROTEIN 1"/>
    <property type="match status" value="1"/>
</dbReference>
<evidence type="ECO:0000313" key="2">
    <source>
        <dbReference type="Ensembl" id="ENSPCEP00000014119.1"/>
    </source>
</evidence>
<dbReference type="InterPro" id="IPR024836">
    <property type="entry name" value="JAKMIP"/>
</dbReference>
<reference evidence="2" key="2">
    <citation type="submission" date="2025-09" db="UniProtKB">
        <authorList>
            <consortium name="Ensembl"/>
        </authorList>
    </citation>
    <scope>IDENTIFICATION</scope>
</reference>
<keyword evidence="3" id="KW-1185">Reference proteome</keyword>
<accession>A0A8C8VKE4</accession>
<feature type="coiled-coil region" evidence="1">
    <location>
        <begin position="31"/>
        <end position="65"/>
    </location>
</feature>
<dbReference type="PANTHER" id="PTHR18935">
    <property type="entry name" value="GOLGIN SUBFAMILY A MEMBER 4-LIKE ISOFORM X1"/>
    <property type="match status" value="1"/>
</dbReference>
<reference evidence="2" key="1">
    <citation type="submission" date="2025-08" db="UniProtKB">
        <authorList>
            <consortium name="Ensembl"/>
        </authorList>
    </citation>
    <scope>IDENTIFICATION</scope>
</reference>
<name>A0A8C8VKE4_9SAUR</name>
<dbReference type="Ensembl" id="ENSPCET00000014640.1">
    <property type="protein sequence ID" value="ENSPCEP00000014119.1"/>
    <property type="gene ID" value="ENSPCEG00000011195.1"/>
</dbReference>
<keyword evidence="1" id="KW-0175">Coiled coil</keyword>
<organism evidence="2 3">
    <name type="scientific">Pelusios castaneus</name>
    <name type="common">West African mud turtle</name>
    <dbReference type="NCBI Taxonomy" id="367368"/>
    <lineage>
        <taxon>Eukaryota</taxon>
        <taxon>Metazoa</taxon>
        <taxon>Chordata</taxon>
        <taxon>Craniata</taxon>
        <taxon>Vertebrata</taxon>
        <taxon>Euteleostomi</taxon>
        <taxon>Archelosauria</taxon>
        <taxon>Testudinata</taxon>
        <taxon>Testudines</taxon>
        <taxon>Pleurodira</taxon>
        <taxon>Pelomedusidae</taxon>
        <taxon>Pelusios</taxon>
    </lineage>
</organism>
<proteinExistence type="predicted"/>
<dbReference type="Proteomes" id="UP000694393">
    <property type="component" value="Unplaced"/>
</dbReference>
<sequence length="180" mass="21024">IQENQNLNLRNEEQVAVIQAGTVLSLCEKWLKQIEGTEAALTQKMMDLENEKKGYLEEELDYRKQALDQAYMKIQELEATLYNTLQQDPSRLASESLNEVQREDLQAAVEKVRRQILRQSREFDSQILHERMELLQRAHQLRAETGPRAEGEEQIELLWIHFSLGWSGEQLGFVFVILII</sequence>
<dbReference type="GO" id="GO:0050811">
    <property type="term" value="F:GABA receptor binding"/>
    <property type="evidence" value="ECO:0007669"/>
    <property type="project" value="TreeGrafter"/>
</dbReference>
<evidence type="ECO:0000256" key="1">
    <source>
        <dbReference type="SAM" id="Coils"/>
    </source>
</evidence>
<dbReference type="AlphaFoldDB" id="A0A8C8VKE4"/>
<evidence type="ECO:0000313" key="3">
    <source>
        <dbReference type="Proteomes" id="UP000694393"/>
    </source>
</evidence>